<keyword evidence="1" id="KW-0472">Membrane</keyword>
<comment type="caution">
    <text evidence="2">The sequence shown here is derived from an EMBL/GenBank/DDBJ whole genome shotgun (WGS) entry which is preliminary data.</text>
</comment>
<evidence type="ECO:0000313" key="3">
    <source>
        <dbReference type="Proteomes" id="UP001595773"/>
    </source>
</evidence>
<gene>
    <name evidence="2" type="ORF">ACFOW9_07500</name>
</gene>
<keyword evidence="1" id="KW-0812">Transmembrane</keyword>
<feature type="transmembrane region" description="Helical" evidence="1">
    <location>
        <begin position="12"/>
        <end position="34"/>
    </location>
</feature>
<protein>
    <submittedName>
        <fullName evidence="2">Uncharacterized protein</fullName>
    </submittedName>
</protein>
<dbReference type="RefSeq" id="WP_230068544.1">
    <property type="nucleotide sequence ID" value="NZ_BAABLL010000005.1"/>
</dbReference>
<feature type="transmembrane region" description="Helical" evidence="1">
    <location>
        <begin position="40"/>
        <end position="61"/>
    </location>
</feature>
<dbReference type="EMBL" id="JBHSCQ010000008">
    <property type="protein sequence ID" value="MFC4265444.1"/>
    <property type="molecule type" value="Genomic_DNA"/>
</dbReference>
<keyword evidence="3" id="KW-1185">Reference proteome</keyword>
<proteinExistence type="predicted"/>
<organism evidence="2 3">
    <name type="scientific">Arthrobacter cryoconiti</name>
    <dbReference type="NCBI Taxonomy" id="748907"/>
    <lineage>
        <taxon>Bacteria</taxon>
        <taxon>Bacillati</taxon>
        <taxon>Actinomycetota</taxon>
        <taxon>Actinomycetes</taxon>
        <taxon>Micrococcales</taxon>
        <taxon>Micrococcaceae</taxon>
        <taxon>Arthrobacter</taxon>
    </lineage>
</organism>
<evidence type="ECO:0000313" key="2">
    <source>
        <dbReference type="EMBL" id="MFC4265444.1"/>
    </source>
</evidence>
<evidence type="ECO:0000256" key="1">
    <source>
        <dbReference type="SAM" id="Phobius"/>
    </source>
</evidence>
<reference evidence="3" key="1">
    <citation type="journal article" date="2019" name="Int. J. Syst. Evol. Microbiol.">
        <title>The Global Catalogue of Microorganisms (GCM) 10K type strain sequencing project: providing services to taxonomists for standard genome sequencing and annotation.</title>
        <authorList>
            <consortium name="The Broad Institute Genomics Platform"/>
            <consortium name="The Broad Institute Genome Sequencing Center for Infectious Disease"/>
            <person name="Wu L."/>
            <person name="Ma J."/>
        </authorList>
    </citation>
    <scope>NUCLEOTIDE SEQUENCE [LARGE SCALE GENOMIC DNA]</scope>
    <source>
        <strain evidence="3">CGMCC 1.10698</strain>
    </source>
</reference>
<keyword evidence="1" id="KW-1133">Transmembrane helix</keyword>
<sequence>MSSTQQTTKSPLYALGRLVVIVLLLVGTWFTLVLPLVSMVFGLIVPGAIALIAGVGIIVIMRRYRTA</sequence>
<accession>A0ABV8R2D9</accession>
<name>A0ABV8R2D9_9MICC</name>
<dbReference type="Proteomes" id="UP001595773">
    <property type="component" value="Unassembled WGS sequence"/>
</dbReference>